<reference evidence="1 2" key="1">
    <citation type="journal article" date="2022" name="Genome Biol. Evol.">
        <title>The Spruce Budworm Genome: Reconstructing the Evolutionary History of Antifreeze Proteins.</title>
        <authorList>
            <person name="Beliveau C."/>
            <person name="Gagne P."/>
            <person name="Picq S."/>
            <person name="Vernygora O."/>
            <person name="Keeling C.I."/>
            <person name="Pinkney K."/>
            <person name="Doucet D."/>
            <person name="Wen F."/>
            <person name="Johnston J.S."/>
            <person name="Maaroufi H."/>
            <person name="Boyle B."/>
            <person name="Laroche J."/>
            <person name="Dewar K."/>
            <person name="Juretic N."/>
            <person name="Blackburn G."/>
            <person name="Nisole A."/>
            <person name="Brunet B."/>
            <person name="Brandao M."/>
            <person name="Lumley L."/>
            <person name="Duan J."/>
            <person name="Quan G."/>
            <person name="Lucarotti C.J."/>
            <person name="Roe A.D."/>
            <person name="Sperling F.A.H."/>
            <person name="Levesque R.C."/>
            <person name="Cusson M."/>
        </authorList>
    </citation>
    <scope>NUCLEOTIDE SEQUENCE [LARGE SCALE GENOMIC DNA]</scope>
    <source>
        <strain evidence="1">Glfc:IPQL:Cfum</strain>
    </source>
</reference>
<proteinExistence type="predicted"/>
<organism evidence="1 2">
    <name type="scientific">Choristoneura fumiferana</name>
    <name type="common">Spruce budworm moth</name>
    <name type="synonym">Archips fumiferana</name>
    <dbReference type="NCBI Taxonomy" id="7141"/>
    <lineage>
        <taxon>Eukaryota</taxon>
        <taxon>Metazoa</taxon>
        <taxon>Ecdysozoa</taxon>
        <taxon>Arthropoda</taxon>
        <taxon>Hexapoda</taxon>
        <taxon>Insecta</taxon>
        <taxon>Pterygota</taxon>
        <taxon>Neoptera</taxon>
        <taxon>Endopterygota</taxon>
        <taxon>Lepidoptera</taxon>
        <taxon>Glossata</taxon>
        <taxon>Ditrysia</taxon>
        <taxon>Tortricoidea</taxon>
        <taxon>Tortricidae</taxon>
        <taxon>Tortricinae</taxon>
        <taxon>Choristoneura</taxon>
    </lineage>
</organism>
<evidence type="ECO:0000313" key="1">
    <source>
        <dbReference type="EMBL" id="KAI8437074.1"/>
    </source>
</evidence>
<keyword evidence="2" id="KW-1185">Reference proteome</keyword>
<gene>
    <name evidence="1" type="ORF">MSG28_010434</name>
</gene>
<dbReference type="EMBL" id="CM046117">
    <property type="protein sequence ID" value="KAI8437074.1"/>
    <property type="molecule type" value="Genomic_DNA"/>
</dbReference>
<protein>
    <submittedName>
        <fullName evidence="1">Uncharacterized protein</fullName>
    </submittedName>
</protein>
<dbReference type="Proteomes" id="UP001064048">
    <property type="component" value="Chromosome 17"/>
</dbReference>
<name>A0ACC0KKK0_CHOFU</name>
<comment type="caution">
    <text evidence="1">The sequence shown here is derived from an EMBL/GenBank/DDBJ whole genome shotgun (WGS) entry which is preliminary data.</text>
</comment>
<sequence>MISEESDDEPLATLAAAKKLNPGKYADELEILSKDEAAQRKKKKIVPQKKMSAMTIKINRALKAVINPPVVERPMDVWLYLKDLNPTGPYSCLLCSNWFINRGKLIVHYMLNHKKDYCGICRYFVPDRESWFAHLKFHIPWPCSQCIKNFETEGELRQHFSSEHNLVHCRLCHFRVADDDQYNTHLIQKHSVSNLTSKDEELWEFEYEGSNKFLCLLCSKSNNLCDMFFNHYMGYHHFTLKCLSSLLAGRDLPFLVNGADISPAFIEGELKDHSKIGYVDLDSKAPETTNEEEHSESETQDLLNVLIPEIKQEAMSEEDVPTDDKAKDKQKKVRDENDIANIYKGDEDFDVTLTELIILEKCYFEYVNQTLNDINSNLVPVSGIDYSALKPDLPTTDILCSLCKNKYNNIQSFISHMIKNHLMKTAPIYSCRVCATTFENQAELDSHISEELGDFDDLWLCQFCDKEFDNRETTRQHLTEHWNVMEFDNCYSPHLGFKCKFCPTLFWHEIDREAHQVRVHFNQHKDQFYKCEACSETFSDKIFFIHHYIEKHHSSLSPSYVLKCSICCIVQSNVEEMRTHFEAKHPDARKIFCSMDSCQYRPLSHRKSFKFHLRSVHDPTVRPQRSVNCTVCGREFVSSRACGAHMAQVHGPGKFKCKLCREVMHTLDERKLHYLLRHPGRHPFECAECGKSFQYKSSLYMHKQEHSPNKQSYTCSYCSKVFAVSLIFNSACILERSERGNAERIELRAVSVRRGVRQVLYSDLSKAACPLEQSEAAERSEGVVLSGVADCSIQFLHTHTHAHAHAHTEEMDKLGRDLNSYLLQKRDSFREHLQIHEGPRHACSYCPMRFVQRSNMLRHERRHTGERPYGCPHCPRTFADKGAATSHARTHSKEASYACVYCGQTFVQKSKLTYHIRKHTGENLETCTICSKLFTSACSLREHMKIHLAKKKEAVQCPLCDKKYQDERYMLRHLRTAHTRTQMPCPLCDKTLTSMTGLRHHVVSHSGLNTFRCKCCPKSYAVKRSVLKHLRKRHGMKGTEINIKDYFKRIDPRDCNLGLDEEAMTRIFGPPKKTMNDVLIGDFVTFNKNLNLANLQKDGDDDDNDDDGNDDDENDDGNDNDEHSDDDNENENEGNEKVEQIKEVIIKTERRDGDELEPTDFVCVKIEPMEEEGEHSGS</sequence>
<evidence type="ECO:0000313" key="2">
    <source>
        <dbReference type="Proteomes" id="UP001064048"/>
    </source>
</evidence>
<accession>A0ACC0KKK0</accession>